<keyword evidence="3" id="KW-1185">Reference proteome</keyword>
<organism evidence="2 3">
    <name type="scientific">Acinetobacter soli NIPH 2899</name>
    <dbReference type="NCBI Taxonomy" id="1217677"/>
    <lineage>
        <taxon>Bacteria</taxon>
        <taxon>Pseudomonadati</taxon>
        <taxon>Pseudomonadota</taxon>
        <taxon>Gammaproteobacteria</taxon>
        <taxon>Moraxellales</taxon>
        <taxon>Moraxellaceae</taxon>
        <taxon>Acinetobacter</taxon>
    </lineage>
</organism>
<evidence type="ECO:0000313" key="3">
    <source>
        <dbReference type="Proteomes" id="UP000018433"/>
    </source>
</evidence>
<proteinExistence type="predicted"/>
<evidence type="ECO:0000256" key="1">
    <source>
        <dbReference type="SAM" id="MobiDB-lite"/>
    </source>
</evidence>
<gene>
    <name evidence="2" type="ORF">F950_01234</name>
</gene>
<protein>
    <recommendedName>
        <fullName evidence="4">Ribosomal large subunit pseudouridine synthase B</fullName>
    </recommendedName>
</protein>
<dbReference type="Proteomes" id="UP000018433">
    <property type="component" value="Unassembled WGS sequence"/>
</dbReference>
<reference evidence="2 3" key="1">
    <citation type="submission" date="2013-02" db="EMBL/GenBank/DDBJ databases">
        <title>The Genome Sequence of Acinetobacter soli NIPH 2899.</title>
        <authorList>
            <consortium name="The Broad Institute Genome Sequencing Platform"/>
            <consortium name="The Broad Institute Genome Sequencing Center for Infectious Disease"/>
            <person name="Cerqueira G."/>
            <person name="Feldgarden M."/>
            <person name="Courvalin P."/>
            <person name="Perichon B."/>
            <person name="Grillot-Courvalin C."/>
            <person name="Clermont D."/>
            <person name="Rocha E."/>
            <person name="Yoon E.-J."/>
            <person name="Nemec A."/>
            <person name="Walker B."/>
            <person name="Young S.K."/>
            <person name="Zeng Q."/>
            <person name="Gargeya S."/>
            <person name="Fitzgerald M."/>
            <person name="Haas B."/>
            <person name="Abouelleil A."/>
            <person name="Alvarado L."/>
            <person name="Arachchi H.M."/>
            <person name="Berlin A.M."/>
            <person name="Chapman S.B."/>
            <person name="Dewar J."/>
            <person name="Goldberg J."/>
            <person name="Griggs A."/>
            <person name="Gujja S."/>
            <person name="Hansen M."/>
            <person name="Howarth C."/>
            <person name="Imamovic A."/>
            <person name="Larimer J."/>
            <person name="McCowan C."/>
            <person name="Murphy C."/>
            <person name="Neiman D."/>
            <person name="Pearson M."/>
            <person name="Priest M."/>
            <person name="Roberts A."/>
            <person name="Saif S."/>
            <person name="Shea T."/>
            <person name="Sisk P."/>
            <person name="Sykes S."/>
            <person name="Wortman J."/>
            <person name="Nusbaum C."/>
            <person name="Birren B."/>
        </authorList>
    </citation>
    <scope>NUCLEOTIDE SEQUENCE [LARGE SCALE GENOMIC DNA]</scope>
    <source>
        <strain evidence="2 3">NIPH 2899</strain>
    </source>
</reference>
<comment type="caution">
    <text evidence="2">The sequence shown here is derived from an EMBL/GenBank/DDBJ whole genome shotgun (WGS) entry which is preliminary data.</text>
</comment>
<sequence length="116" mass="13753">RREFNSDRPRREGGFNDKPRFDSNDDNRGNRVDYKPRREGGFGDRPKRDFGDRPARREGGFGDRPQRSFGDDRPKRSFGGEDRPKRSFGGEDRPNRGTKEEFFNRESGDRRRKNDR</sequence>
<dbReference type="EMBL" id="APPV01000007">
    <property type="protein sequence ID" value="ENV60851.1"/>
    <property type="molecule type" value="Genomic_DNA"/>
</dbReference>
<evidence type="ECO:0008006" key="4">
    <source>
        <dbReference type="Google" id="ProtNLM"/>
    </source>
</evidence>
<name>A0ABN0JZ43_9GAMM</name>
<feature type="non-terminal residue" evidence="2">
    <location>
        <position position="1"/>
    </location>
</feature>
<accession>A0ABN0JZ43</accession>
<evidence type="ECO:0000313" key="2">
    <source>
        <dbReference type="EMBL" id="ENV60851.1"/>
    </source>
</evidence>
<feature type="region of interest" description="Disordered" evidence="1">
    <location>
        <begin position="1"/>
        <end position="116"/>
    </location>
</feature>